<dbReference type="WBParaSite" id="EVEC_0000726201-mRNA-1">
    <property type="protein sequence ID" value="EVEC_0000726201-mRNA-1"/>
    <property type="gene ID" value="EVEC_0000726201"/>
</dbReference>
<accession>A0A0N4V9Y5</accession>
<dbReference type="Pfam" id="PF00383">
    <property type="entry name" value="dCMP_cyt_deam_1"/>
    <property type="match status" value="1"/>
</dbReference>
<keyword evidence="4" id="KW-0862">Zinc</keyword>
<sequence length="155" mass="17234">MEKEYMQKAVEEACVAVASGDGGPFGAVIVKDGKIFATGHNMVLRTNDCTAHAEITAIRNACSKAKNFDLKGCVLYTSCFPCPMCLGACLWSRLDSIYYGATADDAAKYGFDDRNFHDFLKNPKSDEHRKLEPFGVEEMLKPFEAWKVKVDKTPY</sequence>
<dbReference type="GO" id="GO:0006152">
    <property type="term" value="P:purine nucleoside catabolic process"/>
    <property type="evidence" value="ECO:0007669"/>
    <property type="project" value="TreeGrafter"/>
</dbReference>
<keyword evidence="2" id="KW-0479">Metal-binding</keyword>
<dbReference type="PANTHER" id="PTHR11079">
    <property type="entry name" value="CYTOSINE DEAMINASE FAMILY MEMBER"/>
    <property type="match status" value="1"/>
</dbReference>
<dbReference type="FunFam" id="3.40.140.10:FF:000011">
    <property type="entry name" value="tRNA-specific adenosine deaminase"/>
    <property type="match status" value="1"/>
</dbReference>
<dbReference type="SUPFAM" id="SSF53927">
    <property type="entry name" value="Cytidine deaminase-like"/>
    <property type="match status" value="1"/>
</dbReference>
<evidence type="ECO:0000259" key="5">
    <source>
        <dbReference type="PROSITE" id="PS51747"/>
    </source>
</evidence>
<feature type="domain" description="CMP/dCMP-type deaminase" evidence="5">
    <location>
        <begin position="1"/>
        <end position="122"/>
    </location>
</feature>
<evidence type="ECO:0000256" key="4">
    <source>
        <dbReference type="ARBA" id="ARBA00022833"/>
    </source>
</evidence>
<dbReference type="AlphaFoldDB" id="A0A0N4V9Y5"/>
<dbReference type="GO" id="GO:0046872">
    <property type="term" value="F:metal ion binding"/>
    <property type="evidence" value="ECO:0007669"/>
    <property type="project" value="UniProtKB-KW"/>
</dbReference>
<organism evidence="8">
    <name type="scientific">Enterobius vermicularis</name>
    <name type="common">Human pinworm</name>
    <dbReference type="NCBI Taxonomy" id="51028"/>
    <lineage>
        <taxon>Eukaryota</taxon>
        <taxon>Metazoa</taxon>
        <taxon>Ecdysozoa</taxon>
        <taxon>Nematoda</taxon>
        <taxon>Chromadorea</taxon>
        <taxon>Rhabditida</taxon>
        <taxon>Spirurina</taxon>
        <taxon>Oxyuridomorpha</taxon>
        <taxon>Oxyuroidea</taxon>
        <taxon>Oxyuridae</taxon>
        <taxon>Enterobius</taxon>
    </lineage>
</organism>
<evidence type="ECO:0000256" key="1">
    <source>
        <dbReference type="ARBA" id="ARBA00006576"/>
    </source>
</evidence>
<dbReference type="CDD" id="cd01285">
    <property type="entry name" value="nucleoside_deaminase"/>
    <property type="match status" value="1"/>
</dbReference>
<dbReference type="Proteomes" id="UP000274131">
    <property type="component" value="Unassembled WGS sequence"/>
</dbReference>
<dbReference type="PANTHER" id="PTHR11079:SF161">
    <property type="entry name" value="CMP_DCMP-TYPE DEAMINASE DOMAIN-CONTAINING PROTEIN"/>
    <property type="match status" value="1"/>
</dbReference>
<evidence type="ECO:0000313" key="8">
    <source>
        <dbReference type="WBParaSite" id="EVEC_0000726201-mRNA-1"/>
    </source>
</evidence>
<protein>
    <submittedName>
        <fullName evidence="8">CMP/dCMP-type deaminase domain-containing protein</fullName>
    </submittedName>
</protein>
<proteinExistence type="inferred from homology"/>
<evidence type="ECO:0000313" key="7">
    <source>
        <dbReference type="Proteomes" id="UP000274131"/>
    </source>
</evidence>
<gene>
    <name evidence="6" type="ORF">EVEC_LOCUS6783</name>
</gene>
<dbReference type="GO" id="GO:0047974">
    <property type="term" value="F:guanosine deaminase activity"/>
    <property type="evidence" value="ECO:0007669"/>
    <property type="project" value="TreeGrafter"/>
</dbReference>
<dbReference type="STRING" id="51028.A0A0N4V9Y5"/>
<keyword evidence="3" id="KW-0378">Hydrolase</keyword>
<comment type="similarity">
    <text evidence="1">Belongs to the cytidine and deoxycytidylate deaminase family.</text>
</comment>
<dbReference type="EMBL" id="UXUI01008648">
    <property type="protein sequence ID" value="VDD92032.1"/>
    <property type="molecule type" value="Genomic_DNA"/>
</dbReference>
<evidence type="ECO:0000313" key="6">
    <source>
        <dbReference type="EMBL" id="VDD92032.1"/>
    </source>
</evidence>
<dbReference type="PROSITE" id="PS51747">
    <property type="entry name" value="CYT_DCMP_DEAMINASES_2"/>
    <property type="match status" value="1"/>
</dbReference>
<name>A0A0N4V9Y5_ENTVE</name>
<evidence type="ECO:0000256" key="3">
    <source>
        <dbReference type="ARBA" id="ARBA00022801"/>
    </source>
</evidence>
<dbReference type="Gene3D" id="3.40.140.10">
    <property type="entry name" value="Cytidine Deaminase, domain 2"/>
    <property type="match status" value="1"/>
</dbReference>
<keyword evidence="7" id="KW-1185">Reference proteome</keyword>
<dbReference type="OrthoDB" id="408702at2759"/>
<dbReference type="InterPro" id="IPR016193">
    <property type="entry name" value="Cytidine_deaminase-like"/>
</dbReference>
<reference evidence="6 7" key="2">
    <citation type="submission" date="2018-10" db="EMBL/GenBank/DDBJ databases">
        <authorList>
            <consortium name="Pathogen Informatics"/>
        </authorList>
    </citation>
    <scope>NUCLEOTIDE SEQUENCE [LARGE SCALE GENOMIC DNA]</scope>
</reference>
<dbReference type="InterPro" id="IPR002125">
    <property type="entry name" value="CMP_dCMP_dom"/>
</dbReference>
<reference evidence="8" key="1">
    <citation type="submission" date="2017-02" db="UniProtKB">
        <authorList>
            <consortium name="WormBaseParasite"/>
        </authorList>
    </citation>
    <scope>IDENTIFICATION</scope>
</reference>
<evidence type="ECO:0000256" key="2">
    <source>
        <dbReference type="ARBA" id="ARBA00022723"/>
    </source>
</evidence>